<evidence type="ECO:0000259" key="8">
    <source>
        <dbReference type="PROSITE" id="PS00651"/>
    </source>
</evidence>
<dbReference type="Pfam" id="PF01281">
    <property type="entry name" value="Ribosomal_L9_N"/>
    <property type="match status" value="1"/>
</dbReference>
<evidence type="ECO:0000256" key="5">
    <source>
        <dbReference type="ARBA" id="ARBA00023274"/>
    </source>
</evidence>
<dbReference type="GO" id="GO:0019843">
    <property type="term" value="F:rRNA binding"/>
    <property type="evidence" value="ECO:0007669"/>
    <property type="project" value="UniProtKB-UniRule"/>
</dbReference>
<dbReference type="Pfam" id="PF03948">
    <property type="entry name" value="Ribosomal_L9_C"/>
    <property type="match status" value="1"/>
</dbReference>
<accession>A0A0W8IAS4</accession>
<evidence type="ECO:0000256" key="7">
    <source>
        <dbReference type="HAMAP-Rule" id="MF_00503"/>
    </source>
</evidence>
<name>A0A0W8IAS4_9MICO</name>
<comment type="caution">
    <text evidence="9">The sequence shown here is derived from an EMBL/GenBank/DDBJ whole genome shotgun (WGS) entry which is preliminary data.</text>
</comment>
<protein>
    <recommendedName>
        <fullName evidence="6 7">Large ribosomal subunit protein bL9</fullName>
    </recommendedName>
</protein>
<dbReference type="InterPro" id="IPR020594">
    <property type="entry name" value="Ribosomal_bL9_bac/chp"/>
</dbReference>
<dbReference type="EMBL" id="LQBL01000009">
    <property type="protein sequence ID" value="KUG57070.1"/>
    <property type="molecule type" value="Genomic_DNA"/>
</dbReference>
<reference evidence="9 10" key="1">
    <citation type="submission" date="2015-12" db="EMBL/GenBank/DDBJ databases">
        <title>Serinicoccus chungangenesis strain CD08_5 genome sequencing and assembly.</title>
        <authorList>
            <person name="Chander A.M."/>
            <person name="Kaur G."/>
            <person name="Nair G.R."/>
            <person name="Dhawan D.K."/>
            <person name="Kochhar R.K."/>
            <person name="Mayilraj S."/>
            <person name="Bhadada S.K."/>
        </authorList>
    </citation>
    <scope>NUCLEOTIDE SEQUENCE [LARGE SCALE GENOMIC DNA]</scope>
    <source>
        <strain evidence="9 10">CD08_5</strain>
    </source>
</reference>
<dbReference type="InterPro" id="IPR036935">
    <property type="entry name" value="Ribosomal_bL9_N_sf"/>
</dbReference>
<keyword evidence="3 7" id="KW-0694">RNA-binding</keyword>
<dbReference type="GO" id="GO:1990904">
    <property type="term" value="C:ribonucleoprotein complex"/>
    <property type="evidence" value="ECO:0007669"/>
    <property type="project" value="UniProtKB-KW"/>
</dbReference>
<dbReference type="SUPFAM" id="SSF55658">
    <property type="entry name" value="L9 N-domain-like"/>
    <property type="match status" value="1"/>
</dbReference>
<dbReference type="Gene3D" id="3.40.5.10">
    <property type="entry name" value="Ribosomal protein L9, N-terminal domain"/>
    <property type="match status" value="1"/>
</dbReference>
<dbReference type="STRING" id="767452.AVL62_15910"/>
<dbReference type="NCBIfam" id="TIGR00158">
    <property type="entry name" value="L9"/>
    <property type="match status" value="1"/>
</dbReference>
<dbReference type="RefSeq" id="WP_058890470.1">
    <property type="nucleotide sequence ID" value="NZ_LQBL01000009.1"/>
</dbReference>
<comment type="similarity">
    <text evidence="1 7">Belongs to the bacterial ribosomal protein bL9 family.</text>
</comment>
<dbReference type="SUPFAM" id="SSF55653">
    <property type="entry name" value="Ribosomal protein L9 C-domain"/>
    <property type="match status" value="1"/>
</dbReference>
<dbReference type="GO" id="GO:0006412">
    <property type="term" value="P:translation"/>
    <property type="evidence" value="ECO:0007669"/>
    <property type="project" value="UniProtKB-UniRule"/>
</dbReference>
<evidence type="ECO:0000256" key="6">
    <source>
        <dbReference type="ARBA" id="ARBA00035292"/>
    </source>
</evidence>
<dbReference type="GO" id="GO:0003735">
    <property type="term" value="F:structural constituent of ribosome"/>
    <property type="evidence" value="ECO:0007669"/>
    <property type="project" value="InterPro"/>
</dbReference>
<evidence type="ECO:0000256" key="4">
    <source>
        <dbReference type="ARBA" id="ARBA00022980"/>
    </source>
</evidence>
<evidence type="ECO:0000313" key="10">
    <source>
        <dbReference type="Proteomes" id="UP000054837"/>
    </source>
</evidence>
<evidence type="ECO:0000256" key="2">
    <source>
        <dbReference type="ARBA" id="ARBA00022730"/>
    </source>
</evidence>
<evidence type="ECO:0000256" key="1">
    <source>
        <dbReference type="ARBA" id="ARBA00010605"/>
    </source>
</evidence>
<dbReference type="PANTHER" id="PTHR21368">
    <property type="entry name" value="50S RIBOSOMAL PROTEIN L9"/>
    <property type="match status" value="1"/>
</dbReference>
<dbReference type="InterPro" id="IPR020069">
    <property type="entry name" value="Ribosomal_bL9_C"/>
</dbReference>
<keyword evidence="2 7" id="KW-0699">rRNA-binding</keyword>
<keyword evidence="10" id="KW-1185">Reference proteome</keyword>
<sequence>MKIILTQPVTGLGDAGDVVDVKDGYARNFLLPRKVATPWTKGGQKQVDSIKAARAKRAVRSAEDAAAAKARLEGAEITVAARAGSGGRLFGAVTPGEIADAILAGGGPQVDKRRIEVRSPIRSVGEHAVHVRLHEDVAADVTVSVVAG</sequence>
<dbReference type="InterPro" id="IPR036791">
    <property type="entry name" value="Ribosomal_bL9_C_sf"/>
</dbReference>
<feature type="domain" description="Ribosomal protein L9" evidence="8">
    <location>
        <begin position="13"/>
        <end position="40"/>
    </location>
</feature>
<dbReference type="InterPro" id="IPR009027">
    <property type="entry name" value="Ribosomal_bL9/RNase_H1_N"/>
</dbReference>
<dbReference type="InterPro" id="IPR020070">
    <property type="entry name" value="Ribosomal_bL9_N"/>
</dbReference>
<dbReference type="GO" id="GO:0005840">
    <property type="term" value="C:ribosome"/>
    <property type="evidence" value="ECO:0007669"/>
    <property type="project" value="UniProtKB-KW"/>
</dbReference>
<dbReference type="AlphaFoldDB" id="A0A0W8IAS4"/>
<evidence type="ECO:0000313" key="9">
    <source>
        <dbReference type="EMBL" id="KUG57070.1"/>
    </source>
</evidence>
<organism evidence="9 10">
    <name type="scientific">Serinicoccus chungangensis</name>
    <dbReference type="NCBI Taxonomy" id="767452"/>
    <lineage>
        <taxon>Bacteria</taxon>
        <taxon>Bacillati</taxon>
        <taxon>Actinomycetota</taxon>
        <taxon>Actinomycetes</taxon>
        <taxon>Micrococcales</taxon>
        <taxon>Ornithinimicrobiaceae</taxon>
        <taxon>Serinicoccus</taxon>
    </lineage>
</organism>
<dbReference type="HAMAP" id="MF_00503">
    <property type="entry name" value="Ribosomal_bL9"/>
    <property type="match status" value="1"/>
</dbReference>
<dbReference type="FunFam" id="3.40.5.10:FF:000003">
    <property type="entry name" value="50S ribosomal protein L9"/>
    <property type="match status" value="1"/>
</dbReference>
<dbReference type="OrthoDB" id="9788336at2"/>
<evidence type="ECO:0000256" key="3">
    <source>
        <dbReference type="ARBA" id="ARBA00022884"/>
    </source>
</evidence>
<dbReference type="Gene3D" id="3.10.430.100">
    <property type="entry name" value="Ribosomal protein L9, C-terminal domain"/>
    <property type="match status" value="1"/>
</dbReference>
<comment type="function">
    <text evidence="7">Binds to the 23S rRNA.</text>
</comment>
<keyword evidence="5 7" id="KW-0687">Ribonucleoprotein</keyword>
<gene>
    <name evidence="7" type="primary">rplI</name>
    <name evidence="9" type="ORF">AVL62_15910</name>
</gene>
<dbReference type="Proteomes" id="UP000054837">
    <property type="component" value="Unassembled WGS sequence"/>
</dbReference>
<dbReference type="InterPro" id="IPR000244">
    <property type="entry name" value="Ribosomal_bL9"/>
</dbReference>
<keyword evidence="4 7" id="KW-0689">Ribosomal protein</keyword>
<proteinExistence type="inferred from homology"/>
<dbReference type="PROSITE" id="PS00651">
    <property type="entry name" value="RIBOSOMAL_L9"/>
    <property type="match status" value="1"/>
</dbReference>